<keyword evidence="1" id="KW-0812">Transmembrane</keyword>
<keyword evidence="1" id="KW-0472">Membrane</keyword>
<sequence>MSPRTRRRNARWTALPGLPIVGTTLRDHFRDHLHPADPMRSLLRPLVVGAALLAAPLAPLAVPLAAQAPAAKPPVAKAPAAKPVSHGGDPSTATGLRKELIAQLADAESKLVQLAEAMPQDKYAWRPGPGVRSVSEVFMHMVGANYLIPPFAGVPRAQGLTLTQDSERTVTDKAAVVDHLKKSFAYAKQAMMDVPDADMDAAVQLFGQPSTKRGVLVLMATHAHEHLGQAIAYARANGVRPPWSPATGGDH</sequence>
<evidence type="ECO:0000259" key="2">
    <source>
        <dbReference type="Pfam" id="PF12867"/>
    </source>
</evidence>
<keyword evidence="1" id="KW-1133">Transmembrane helix</keyword>
<dbReference type="InterPro" id="IPR034660">
    <property type="entry name" value="DinB/YfiT-like"/>
</dbReference>
<dbReference type="Pfam" id="PF12867">
    <property type="entry name" value="DinB_2"/>
    <property type="match status" value="1"/>
</dbReference>
<dbReference type="EMBL" id="BRXS01000003">
    <property type="protein sequence ID" value="GLC25686.1"/>
    <property type="molecule type" value="Genomic_DNA"/>
</dbReference>
<reference evidence="3" key="1">
    <citation type="submission" date="2022-08" db="EMBL/GenBank/DDBJ databases">
        <title>Draft genome sequencing of Roseisolibacter agri AW1220.</title>
        <authorList>
            <person name="Tobiishi Y."/>
            <person name="Tonouchi A."/>
        </authorList>
    </citation>
    <scope>NUCLEOTIDE SEQUENCE</scope>
    <source>
        <strain evidence="3">AW1220</strain>
    </source>
</reference>
<feature type="transmembrane region" description="Helical" evidence="1">
    <location>
        <begin position="46"/>
        <end position="66"/>
    </location>
</feature>
<feature type="domain" description="DinB-like" evidence="2">
    <location>
        <begin position="103"/>
        <end position="230"/>
    </location>
</feature>
<evidence type="ECO:0000313" key="4">
    <source>
        <dbReference type="Proteomes" id="UP001161325"/>
    </source>
</evidence>
<dbReference type="Proteomes" id="UP001161325">
    <property type="component" value="Unassembled WGS sequence"/>
</dbReference>
<keyword evidence="4" id="KW-1185">Reference proteome</keyword>
<gene>
    <name evidence="3" type="ORF">rosag_21990</name>
</gene>
<dbReference type="Gene3D" id="1.20.120.450">
    <property type="entry name" value="dinb family like domain"/>
    <property type="match status" value="1"/>
</dbReference>
<protein>
    <recommendedName>
        <fullName evidence="2">DinB-like domain-containing protein</fullName>
    </recommendedName>
</protein>
<name>A0AA37QB65_9BACT</name>
<accession>A0AA37QB65</accession>
<dbReference type="SUPFAM" id="SSF109854">
    <property type="entry name" value="DinB/YfiT-like putative metalloenzymes"/>
    <property type="match status" value="1"/>
</dbReference>
<dbReference type="InterPro" id="IPR024775">
    <property type="entry name" value="DinB-like"/>
</dbReference>
<organism evidence="3 4">
    <name type="scientific">Roseisolibacter agri</name>
    <dbReference type="NCBI Taxonomy" id="2014610"/>
    <lineage>
        <taxon>Bacteria</taxon>
        <taxon>Pseudomonadati</taxon>
        <taxon>Gemmatimonadota</taxon>
        <taxon>Gemmatimonadia</taxon>
        <taxon>Gemmatimonadales</taxon>
        <taxon>Gemmatimonadaceae</taxon>
        <taxon>Roseisolibacter</taxon>
    </lineage>
</organism>
<comment type="caution">
    <text evidence="3">The sequence shown here is derived from an EMBL/GenBank/DDBJ whole genome shotgun (WGS) entry which is preliminary data.</text>
</comment>
<evidence type="ECO:0000256" key="1">
    <source>
        <dbReference type="SAM" id="Phobius"/>
    </source>
</evidence>
<dbReference type="AlphaFoldDB" id="A0AA37QB65"/>
<proteinExistence type="predicted"/>
<evidence type="ECO:0000313" key="3">
    <source>
        <dbReference type="EMBL" id="GLC25686.1"/>
    </source>
</evidence>